<comment type="caution">
    <text evidence="8">The sequence shown here is derived from an EMBL/GenBank/DDBJ whole genome shotgun (WGS) entry which is preliminary data.</text>
</comment>
<dbReference type="SUPFAM" id="SSF53474">
    <property type="entry name" value="alpha/beta-Hydrolases"/>
    <property type="match status" value="1"/>
</dbReference>
<dbReference type="RefSeq" id="WP_229810904.1">
    <property type="nucleotide sequence ID" value="NZ_BMQJ01000001.1"/>
</dbReference>
<name>A0ABQ2QH66_9ACTN</name>
<feature type="region of interest" description="Disordered" evidence="4">
    <location>
        <begin position="551"/>
        <end position="571"/>
    </location>
</feature>
<feature type="domain" description="Peptidase S33 tripeptidyl aminopeptidase-like C-terminal" evidence="7">
    <location>
        <begin position="400"/>
        <end position="496"/>
    </location>
</feature>
<evidence type="ECO:0000256" key="4">
    <source>
        <dbReference type="SAM" id="MobiDB-lite"/>
    </source>
</evidence>
<feature type="chain" id="PRO_5045083474" evidence="5">
    <location>
        <begin position="27"/>
        <end position="571"/>
    </location>
</feature>
<keyword evidence="9" id="KW-1185">Reference proteome</keyword>
<accession>A0ABQ2QH66</accession>
<evidence type="ECO:0000313" key="9">
    <source>
        <dbReference type="Proteomes" id="UP000611554"/>
    </source>
</evidence>
<dbReference type="InterPro" id="IPR051601">
    <property type="entry name" value="Serine_prot/Carboxylest_S33"/>
</dbReference>
<dbReference type="PANTHER" id="PTHR43248:SF29">
    <property type="entry name" value="TRIPEPTIDYL AMINOPEPTIDASE"/>
    <property type="match status" value="1"/>
</dbReference>
<evidence type="ECO:0000256" key="3">
    <source>
        <dbReference type="ARBA" id="ARBA00022801"/>
    </source>
</evidence>
<gene>
    <name evidence="8" type="ORF">GCM10010140_07860</name>
</gene>
<proteinExistence type="inferred from homology"/>
<dbReference type="InterPro" id="IPR029058">
    <property type="entry name" value="AB_hydrolase_fold"/>
</dbReference>
<evidence type="ECO:0000256" key="2">
    <source>
        <dbReference type="ARBA" id="ARBA00022729"/>
    </source>
</evidence>
<evidence type="ECO:0000256" key="5">
    <source>
        <dbReference type="SAM" id="SignalP"/>
    </source>
</evidence>
<dbReference type="InterPro" id="IPR000073">
    <property type="entry name" value="AB_hydrolase_1"/>
</dbReference>
<reference evidence="9" key="1">
    <citation type="journal article" date="2019" name="Int. J. Syst. Evol. Microbiol.">
        <title>The Global Catalogue of Microorganisms (GCM) 10K type strain sequencing project: providing services to taxonomists for standard genome sequencing and annotation.</title>
        <authorList>
            <consortium name="The Broad Institute Genomics Platform"/>
            <consortium name="The Broad Institute Genome Sequencing Center for Infectious Disease"/>
            <person name="Wu L."/>
            <person name="Ma J."/>
        </authorList>
    </citation>
    <scope>NUCLEOTIDE SEQUENCE [LARGE SCALE GENOMIC DNA]</scope>
    <source>
        <strain evidence="9">JCM 3115</strain>
    </source>
</reference>
<evidence type="ECO:0000313" key="8">
    <source>
        <dbReference type="EMBL" id="GGP81352.1"/>
    </source>
</evidence>
<feature type="domain" description="AB hydrolase-1" evidence="6">
    <location>
        <begin position="97"/>
        <end position="279"/>
    </location>
</feature>
<dbReference type="PANTHER" id="PTHR43248">
    <property type="entry name" value="2-SUCCINYL-6-HYDROXY-2,4-CYCLOHEXADIENE-1-CARBOXYLATE SYNTHASE"/>
    <property type="match status" value="1"/>
</dbReference>
<dbReference type="Proteomes" id="UP000611554">
    <property type="component" value="Unassembled WGS sequence"/>
</dbReference>
<feature type="signal peptide" evidence="5">
    <location>
        <begin position="1"/>
        <end position="26"/>
    </location>
</feature>
<feature type="region of interest" description="Disordered" evidence="4">
    <location>
        <begin position="496"/>
        <end position="523"/>
    </location>
</feature>
<organism evidence="8 9">
    <name type="scientific">Streptosporangium pseudovulgare</name>
    <dbReference type="NCBI Taxonomy" id="35765"/>
    <lineage>
        <taxon>Bacteria</taxon>
        <taxon>Bacillati</taxon>
        <taxon>Actinomycetota</taxon>
        <taxon>Actinomycetes</taxon>
        <taxon>Streptosporangiales</taxon>
        <taxon>Streptosporangiaceae</taxon>
        <taxon>Streptosporangium</taxon>
    </lineage>
</organism>
<dbReference type="Pfam" id="PF00561">
    <property type="entry name" value="Abhydrolase_1"/>
    <property type="match status" value="1"/>
</dbReference>
<keyword evidence="3" id="KW-0378">Hydrolase</keyword>
<sequence>MKRVIGVVAGIALLAAGLGAPQGAAAQRRDELVWKPCGGQRGTGIFGPPAVPGRAANEEECASVRVPLDYGDPSRTISLALTRIRGTVAPGRDHLGVLLVNPGGPGASGRDLARRVAAQLPPGLSGRFDVVGFDPRGVGRSRPALRCMSPEKLYEAPRPDYVPRDRREEGVLVGRARRYAEACGSRWNWLLPYMTTENSARDMDAIREALGERRISYLGYSYGTYLGAVYATLFPDRVGRMVLDSVVDPEGIWYESNLAQNVTFDRRHQDFLRWTARHNDVYRLGPTQKAVSFAWYAMRDRLRAHPAGGRLGPSELDDLYTVAGYSDLVWPQFARAFSAYVRKGDAGPLLAAHRRNVETDAAAENSYAVYLAVQCRDAAWPRDWGAWRRDMTRMHARAPFLTWSNAWYNAPCAFWPQRGGTPVRLRDDPRLPPIMLIQAERDAATPYDGALRLRRLFTASRLVSATSGNHGVAFDGNACVDRRLFAYLRDGTLPAPAPSATSARPAASGDARRTGAAGAGTAGIGAAGTGTGAAYGAARRPGIAADVRCAGNPEPVPVEDRPVARPIAMGG</sequence>
<keyword evidence="2 5" id="KW-0732">Signal</keyword>
<dbReference type="Gene3D" id="3.40.50.1820">
    <property type="entry name" value="alpha/beta hydrolase"/>
    <property type="match status" value="1"/>
</dbReference>
<evidence type="ECO:0000256" key="1">
    <source>
        <dbReference type="ARBA" id="ARBA00010088"/>
    </source>
</evidence>
<comment type="similarity">
    <text evidence="1">Belongs to the peptidase S33 family.</text>
</comment>
<evidence type="ECO:0000259" key="6">
    <source>
        <dbReference type="Pfam" id="PF00561"/>
    </source>
</evidence>
<dbReference type="Pfam" id="PF08386">
    <property type="entry name" value="Abhydrolase_4"/>
    <property type="match status" value="1"/>
</dbReference>
<dbReference type="EMBL" id="BMQJ01000001">
    <property type="protein sequence ID" value="GGP81352.1"/>
    <property type="molecule type" value="Genomic_DNA"/>
</dbReference>
<feature type="compositionally biased region" description="Low complexity" evidence="4">
    <location>
        <begin position="498"/>
        <end position="509"/>
    </location>
</feature>
<protein>
    <submittedName>
        <fullName evidence="8">Peptidase</fullName>
    </submittedName>
</protein>
<dbReference type="InterPro" id="IPR013595">
    <property type="entry name" value="Pept_S33_TAP-like_C"/>
</dbReference>
<evidence type="ECO:0000259" key="7">
    <source>
        <dbReference type="Pfam" id="PF08386"/>
    </source>
</evidence>